<dbReference type="GO" id="GO:0005524">
    <property type="term" value="F:ATP binding"/>
    <property type="evidence" value="ECO:0007669"/>
    <property type="project" value="InterPro"/>
</dbReference>
<dbReference type="Proteomes" id="UP000547528">
    <property type="component" value="Unassembled WGS sequence"/>
</dbReference>
<dbReference type="PANTHER" id="PTHR43335">
    <property type="entry name" value="ABC TRANSPORTER, ATP-BINDING PROTEIN"/>
    <property type="match status" value="1"/>
</dbReference>
<protein>
    <submittedName>
        <fullName evidence="5">ABC-type polar amino acid transport system ATPase subunit</fullName>
    </submittedName>
</protein>
<evidence type="ECO:0000313" key="5">
    <source>
        <dbReference type="EMBL" id="MBB3666431.1"/>
    </source>
</evidence>
<dbReference type="RefSeq" id="WP_183356886.1">
    <property type="nucleotide sequence ID" value="NZ_BAABKR010000004.1"/>
</dbReference>
<dbReference type="Pfam" id="PF00005">
    <property type="entry name" value="ABC_tran"/>
    <property type="match status" value="1"/>
</dbReference>
<proteinExistence type="inferred from homology"/>
<evidence type="ECO:0000256" key="3">
    <source>
        <dbReference type="SAM" id="MobiDB-lite"/>
    </source>
</evidence>
<organism evidence="5 6">
    <name type="scientific">Garicola koreensis</name>
    <dbReference type="NCBI Taxonomy" id="1262554"/>
    <lineage>
        <taxon>Bacteria</taxon>
        <taxon>Bacillati</taxon>
        <taxon>Actinomycetota</taxon>
        <taxon>Actinomycetes</taxon>
        <taxon>Micrococcales</taxon>
        <taxon>Micrococcaceae</taxon>
        <taxon>Garicola</taxon>
    </lineage>
</organism>
<dbReference type="SUPFAM" id="SSF52540">
    <property type="entry name" value="P-loop containing nucleoside triphosphate hydrolases"/>
    <property type="match status" value="1"/>
</dbReference>
<name>A0A7W5TN75_9MICC</name>
<dbReference type="InterPro" id="IPR027417">
    <property type="entry name" value="P-loop_NTPase"/>
</dbReference>
<dbReference type="EMBL" id="JACIBT010000001">
    <property type="protein sequence ID" value="MBB3666431.1"/>
    <property type="molecule type" value="Genomic_DNA"/>
</dbReference>
<comment type="caution">
    <text evidence="5">The sequence shown here is derived from an EMBL/GenBank/DDBJ whole genome shotgun (WGS) entry which is preliminary data.</text>
</comment>
<keyword evidence="6" id="KW-1185">Reference proteome</keyword>
<evidence type="ECO:0000313" key="6">
    <source>
        <dbReference type="Proteomes" id="UP000547528"/>
    </source>
</evidence>
<gene>
    <name evidence="5" type="ORF">FHX47_000024</name>
</gene>
<sequence>MITNENAAKTMVHRPVLRDVSFTVGDGSITGFVGPYGAGKRTTMRTALRLAPPDSGRVQFDGHNYRDSAPASPSRQPARREVELVKVHGFLVAPDPHGITLEHRLFYCPLFCRDAKDTQRRGPEDHGLRTVELAATRCGEYIASSRRRKKITP</sequence>
<evidence type="ECO:0000256" key="2">
    <source>
        <dbReference type="ARBA" id="ARBA00022448"/>
    </source>
</evidence>
<dbReference type="GO" id="GO:0016887">
    <property type="term" value="F:ATP hydrolysis activity"/>
    <property type="evidence" value="ECO:0007669"/>
    <property type="project" value="InterPro"/>
</dbReference>
<reference evidence="5 6" key="1">
    <citation type="submission" date="2020-08" db="EMBL/GenBank/DDBJ databases">
        <title>Sequencing the genomes of 1000 actinobacteria strains.</title>
        <authorList>
            <person name="Klenk H.-P."/>
        </authorList>
    </citation>
    <scope>NUCLEOTIDE SEQUENCE [LARGE SCALE GENOMIC DNA]</scope>
    <source>
        <strain evidence="5 6">DSM 28238</strain>
    </source>
</reference>
<accession>A0A7W5TN75</accession>
<evidence type="ECO:0000256" key="1">
    <source>
        <dbReference type="ARBA" id="ARBA00005417"/>
    </source>
</evidence>
<dbReference type="PANTHER" id="PTHR43335:SF4">
    <property type="entry name" value="ABC TRANSPORTER, ATP-BINDING PROTEIN"/>
    <property type="match status" value="1"/>
</dbReference>
<keyword evidence="2" id="KW-0813">Transport</keyword>
<comment type="similarity">
    <text evidence="1">Belongs to the ABC transporter superfamily.</text>
</comment>
<dbReference type="InterPro" id="IPR003439">
    <property type="entry name" value="ABC_transporter-like_ATP-bd"/>
</dbReference>
<feature type="region of interest" description="Disordered" evidence="3">
    <location>
        <begin position="53"/>
        <end position="78"/>
    </location>
</feature>
<evidence type="ECO:0000259" key="4">
    <source>
        <dbReference type="Pfam" id="PF00005"/>
    </source>
</evidence>
<feature type="domain" description="ABC transporter" evidence="4">
    <location>
        <begin position="17"/>
        <end position="88"/>
    </location>
</feature>
<dbReference type="Gene3D" id="3.40.50.300">
    <property type="entry name" value="P-loop containing nucleotide triphosphate hydrolases"/>
    <property type="match status" value="1"/>
</dbReference>
<dbReference type="AlphaFoldDB" id="A0A7W5TN75"/>